<evidence type="ECO:0000313" key="1">
    <source>
        <dbReference type="EMBL" id="MFC6180026.1"/>
    </source>
</evidence>
<gene>
    <name evidence="1" type="ORF">ACFP5Y_02040</name>
</gene>
<dbReference type="Proteomes" id="UP001596282">
    <property type="component" value="Unassembled WGS sequence"/>
</dbReference>
<dbReference type="RefSeq" id="WP_137628190.1">
    <property type="nucleotide sequence ID" value="NZ_BJDJ01000006.1"/>
</dbReference>
<organism evidence="1 2">
    <name type="scientific">Lactiplantibacillus daowaiensis</name>
    <dbReference type="NCBI Taxonomy" id="2559918"/>
    <lineage>
        <taxon>Bacteria</taxon>
        <taxon>Bacillati</taxon>
        <taxon>Bacillota</taxon>
        <taxon>Bacilli</taxon>
        <taxon>Lactobacillales</taxon>
        <taxon>Lactobacillaceae</taxon>
        <taxon>Lactiplantibacillus</taxon>
    </lineage>
</organism>
<reference evidence="2" key="1">
    <citation type="journal article" date="2019" name="Int. J. Syst. Evol. Microbiol.">
        <title>The Global Catalogue of Microorganisms (GCM) 10K type strain sequencing project: providing services to taxonomists for standard genome sequencing and annotation.</title>
        <authorList>
            <consortium name="The Broad Institute Genomics Platform"/>
            <consortium name="The Broad Institute Genome Sequencing Center for Infectious Disease"/>
            <person name="Wu L."/>
            <person name="Ma J."/>
        </authorList>
    </citation>
    <scope>NUCLEOTIDE SEQUENCE [LARGE SCALE GENOMIC DNA]</scope>
    <source>
        <strain evidence="2">CCM 8933</strain>
    </source>
</reference>
<name>A0ABW1RX56_9LACO</name>
<dbReference type="EMBL" id="JBHSSC010000005">
    <property type="protein sequence ID" value="MFC6180026.1"/>
    <property type="molecule type" value="Genomic_DNA"/>
</dbReference>
<proteinExistence type="predicted"/>
<comment type="caution">
    <text evidence="1">The sequence shown here is derived from an EMBL/GenBank/DDBJ whole genome shotgun (WGS) entry which is preliminary data.</text>
</comment>
<evidence type="ECO:0000313" key="2">
    <source>
        <dbReference type="Proteomes" id="UP001596282"/>
    </source>
</evidence>
<keyword evidence="2" id="KW-1185">Reference proteome</keyword>
<sequence>MKEKISSKGYYWGYKTVVTITHSGNKLTLSTADNTDIDYEVNSTDGGSPASNTVTFYNIAKSHQSKIHKGDHIVIKSGPSDLYGVLSEGNITNITPETLDSADKSFQVTFTEGIDYSKDKRLYSKFNGSKMVKKTVTAGKTKVTYTKRQVKKVNIAFKKGVKAKQIIDRIKRDAKIEISVCRLKKNKVYKKGYTLSSKPLTAIKAIAKDCGSKVYYRQGKLVIDDNAKPNPYNEHLYLDMKNGLTAEPTADESDGGSKTYTLACFDDPRLSAGSAVYVKATNISGLKRVKSVNHKHDKSTYEMEVVVYA</sequence>
<accession>A0ABW1RX56</accession>
<protein>
    <submittedName>
        <fullName evidence="1">Uncharacterized protein</fullName>
    </submittedName>
</protein>